<keyword evidence="2" id="KW-0813">Transport</keyword>
<gene>
    <name evidence="6" type="ORF">MSTHT_1981</name>
</gene>
<proteinExistence type="inferred from homology"/>
<dbReference type="PROSITE" id="PS50893">
    <property type="entry name" value="ABC_TRANSPORTER_2"/>
    <property type="match status" value="1"/>
</dbReference>
<dbReference type="InterPro" id="IPR017871">
    <property type="entry name" value="ABC_transporter-like_CS"/>
</dbReference>
<name>A0A0E3H9A0_METTT</name>
<dbReference type="Gene3D" id="3.40.50.300">
    <property type="entry name" value="P-loop containing nucleotide triphosphate hydrolases"/>
    <property type="match status" value="1"/>
</dbReference>
<evidence type="ECO:0000313" key="6">
    <source>
        <dbReference type="EMBL" id="AKB13739.1"/>
    </source>
</evidence>
<dbReference type="PANTHER" id="PTHR43776">
    <property type="entry name" value="TRANSPORT ATP-BINDING PROTEIN"/>
    <property type="match status" value="1"/>
</dbReference>
<dbReference type="InterPro" id="IPR003439">
    <property type="entry name" value="ABC_transporter-like_ATP-bd"/>
</dbReference>
<dbReference type="SMART" id="SM00382">
    <property type="entry name" value="AAA"/>
    <property type="match status" value="1"/>
</dbReference>
<keyword evidence="3" id="KW-0547">Nucleotide-binding</keyword>
<dbReference type="SUPFAM" id="SSF52540">
    <property type="entry name" value="P-loop containing nucleoside triphosphate hydrolases"/>
    <property type="match status" value="1"/>
</dbReference>
<reference evidence="6 7" key="1">
    <citation type="submission" date="2014-07" db="EMBL/GenBank/DDBJ databases">
        <title>Methanogenic archaea and the global carbon cycle.</title>
        <authorList>
            <person name="Henriksen J.R."/>
            <person name="Luke J."/>
            <person name="Reinhart S."/>
            <person name="Benedict M.N."/>
            <person name="Youngblut N.D."/>
            <person name="Metcalf M.E."/>
            <person name="Whitaker R.J."/>
            <person name="Metcalf W.W."/>
        </authorList>
    </citation>
    <scope>NUCLEOTIDE SEQUENCE [LARGE SCALE GENOMIC DNA]</scope>
    <source>
        <strain evidence="7">ATCC 43570 / DSM 1825 / OCM 12 / VKM B-1830 / TM-1</strain>
    </source>
</reference>
<organism evidence="6 7">
    <name type="scientific">Methanosarcina thermophila (strain ATCC 43570 / DSM 1825 / OCM 12 / VKM B-1830 / TM-1)</name>
    <dbReference type="NCBI Taxonomy" id="523844"/>
    <lineage>
        <taxon>Archaea</taxon>
        <taxon>Methanobacteriati</taxon>
        <taxon>Methanobacteriota</taxon>
        <taxon>Stenosarchaea group</taxon>
        <taxon>Methanomicrobia</taxon>
        <taxon>Methanosarcinales</taxon>
        <taxon>Methanosarcinaceae</taxon>
        <taxon>Methanosarcina</taxon>
    </lineage>
</organism>
<dbReference type="Pfam" id="PF00005">
    <property type="entry name" value="ABC_tran"/>
    <property type="match status" value="1"/>
</dbReference>
<accession>A0A0E3H9A0</accession>
<evidence type="ECO:0000259" key="5">
    <source>
        <dbReference type="PROSITE" id="PS50893"/>
    </source>
</evidence>
<dbReference type="InterPro" id="IPR050319">
    <property type="entry name" value="ABC_transp_ATP-bind"/>
</dbReference>
<feature type="domain" description="ABC transporter" evidence="5">
    <location>
        <begin position="3"/>
        <end position="203"/>
    </location>
</feature>
<dbReference type="Proteomes" id="UP000066529">
    <property type="component" value="Chromosome"/>
</dbReference>
<protein>
    <submittedName>
        <fullName evidence="6">Dipeptide transport ATP-binding protein DppF</fullName>
    </submittedName>
</protein>
<evidence type="ECO:0000256" key="2">
    <source>
        <dbReference type="ARBA" id="ARBA00022448"/>
    </source>
</evidence>
<keyword evidence="4 6" id="KW-0067">ATP-binding</keyword>
<dbReference type="HOGENOM" id="CLU_000604_1_23_2"/>
<dbReference type="OrthoDB" id="18209at2157"/>
<dbReference type="EMBL" id="CP009501">
    <property type="protein sequence ID" value="AKB13739.1"/>
    <property type="molecule type" value="Genomic_DNA"/>
</dbReference>
<sequence length="203" mass="22568">MYLKGENITFGYKKDNLILKDVNISLGSGEIMGLVGDSGSGKSTLCKILAGYETRYKGKVSLDGKPLPAKGYNPVQLIFQHPEKAVNPKWKMKDILNEGHTVSQDILDSFGIKKSWLNRWPNELSGGELQRFALARALSPKTRFLIADEITTMVDAITQAQIWNVLLGIVEELNIGVLVVSHDRNLINRVCHDIIYLKDISSA</sequence>
<evidence type="ECO:0000256" key="3">
    <source>
        <dbReference type="ARBA" id="ARBA00022741"/>
    </source>
</evidence>
<dbReference type="GO" id="GO:0016887">
    <property type="term" value="F:ATP hydrolysis activity"/>
    <property type="evidence" value="ECO:0007669"/>
    <property type="project" value="InterPro"/>
</dbReference>
<dbReference type="InterPro" id="IPR003593">
    <property type="entry name" value="AAA+_ATPase"/>
</dbReference>
<dbReference type="GO" id="GO:0055085">
    <property type="term" value="P:transmembrane transport"/>
    <property type="evidence" value="ECO:0007669"/>
    <property type="project" value="UniProtKB-ARBA"/>
</dbReference>
<dbReference type="STRING" id="523844.MSTHT_1981"/>
<evidence type="ECO:0000256" key="4">
    <source>
        <dbReference type="ARBA" id="ARBA00022840"/>
    </source>
</evidence>
<evidence type="ECO:0000256" key="1">
    <source>
        <dbReference type="ARBA" id="ARBA00005417"/>
    </source>
</evidence>
<evidence type="ECO:0000313" key="7">
    <source>
        <dbReference type="Proteomes" id="UP000066529"/>
    </source>
</evidence>
<dbReference type="GO" id="GO:0005524">
    <property type="term" value="F:ATP binding"/>
    <property type="evidence" value="ECO:0007669"/>
    <property type="project" value="UniProtKB-KW"/>
</dbReference>
<dbReference type="RefSeq" id="WP_048167737.1">
    <property type="nucleotide sequence ID" value="NZ_CP009501.1"/>
</dbReference>
<comment type="similarity">
    <text evidence="1">Belongs to the ABC transporter superfamily.</text>
</comment>
<dbReference type="InterPro" id="IPR027417">
    <property type="entry name" value="P-loop_NTPase"/>
</dbReference>
<dbReference type="GeneID" id="41602636"/>
<dbReference type="PANTHER" id="PTHR43776:SF7">
    <property type="entry name" value="D,D-DIPEPTIDE TRANSPORT ATP-BINDING PROTEIN DDPF-RELATED"/>
    <property type="match status" value="1"/>
</dbReference>
<dbReference type="PATRIC" id="fig|523844.20.peg.2453"/>
<dbReference type="AlphaFoldDB" id="A0A0E3H9A0"/>
<dbReference type="KEGG" id="mthr:MSTHT_1981"/>
<dbReference type="PROSITE" id="PS00211">
    <property type="entry name" value="ABC_TRANSPORTER_1"/>
    <property type="match status" value="1"/>
</dbReference>